<sequence length="310" mass="35076">MVRVAIAGGGGKLGRTILDVLSEQDEHEAFVLSRKASQDRKHGAAVLQVDYTDIESMTQTLEENRIDTVICTIGYHGNSLEVAQMNLIRAAMASRTTRRFVPSTFAISYPRESVKELSTLTHYFAAIDLLESSDLQYTVFLNGCFLDYWAMPHIKTHLSPAPFAVDVASRTAAIPGDGEARVTFTYSYDVARFVVRLLGEEEWEPVSKVAGDVKTWNEFVGIAEGVIGEKFKVTYDSVEELKEGRMTELPSQVECYETFPKPQFQWFMSIFSRWTADENVGFVEGTLNERFPDIQCLDVRNMIEKYWKSK</sequence>
<dbReference type="GO" id="GO:0016491">
    <property type="term" value="F:oxidoreductase activity"/>
    <property type="evidence" value="ECO:0007669"/>
    <property type="project" value="UniProtKB-KW"/>
</dbReference>
<dbReference type="Gene3D" id="3.90.25.10">
    <property type="entry name" value="UDP-galactose 4-epimerase, domain 1"/>
    <property type="match status" value="1"/>
</dbReference>
<dbReference type="EMBL" id="ML978068">
    <property type="protein sequence ID" value="KAF2017078.1"/>
    <property type="molecule type" value="Genomic_DNA"/>
</dbReference>
<dbReference type="Proteomes" id="UP000799778">
    <property type="component" value="Unassembled WGS sequence"/>
</dbReference>
<dbReference type="OrthoDB" id="10000533at2759"/>
<dbReference type="Gene3D" id="3.40.50.720">
    <property type="entry name" value="NAD(P)-binding Rossmann-like Domain"/>
    <property type="match status" value="1"/>
</dbReference>
<dbReference type="SUPFAM" id="SSF51735">
    <property type="entry name" value="NAD(P)-binding Rossmann-fold domains"/>
    <property type="match status" value="1"/>
</dbReference>
<protein>
    <submittedName>
        <fullName evidence="5">NmrA-like family protein</fullName>
    </submittedName>
</protein>
<evidence type="ECO:0000256" key="3">
    <source>
        <dbReference type="ARBA" id="ARBA00023002"/>
    </source>
</evidence>
<accession>A0A6A5XUT9</accession>
<dbReference type="AlphaFoldDB" id="A0A6A5XUT9"/>
<evidence type="ECO:0000256" key="2">
    <source>
        <dbReference type="ARBA" id="ARBA00022857"/>
    </source>
</evidence>
<evidence type="ECO:0000313" key="6">
    <source>
        <dbReference type="Proteomes" id="UP000799778"/>
    </source>
</evidence>
<dbReference type="PANTHER" id="PTHR47706:SF4">
    <property type="entry name" value="NMRA-LIKE DOMAIN-CONTAINING PROTEIN"/>
    <property type="match status" value="1"/>
</dbReference>
<evidence type="ECO:0000256" key="1">
    <source>
        <dbReference type="ARBA" id="ARBA00005725"/>
    </source>
</evidence>
<reference evidence="5" key="1">
    <citation type="journal article" date="2020" name="Stud. Mycol.">
        <title>101 Dothideomycetes genomes: a test case for predicting lifestyles and emergence of pathogens.</title>
        <authorList>
            <person name="Haridas S."/>
            <person name="Albert R."/>
            <person name="Binder M."/>
            <person name="Bloem J."/>
            <person name="Labutti K."/>
            <person name="Salamov A."/>
            <person name="Andreopoulos B."/>
            <person name="Baker S."/>
            <person name="Barry K."/>
            <person name="Bills G."/>
            <person name="Bluhm B."/>
            <person name="Cannon C."/>
            <person name="Castanera R."/>
            <person name="Culley D."/>
            <person name="Daum C."/>
            <person name="Ezra D."/>
            <person name="Gonzalez J."/>
            <person name="Henrissat B."/>
            <person name="Kuo A."/>
            <person name="Liang C."/>
            <person name="Lipzen A."/>
            <person name="Lutzoni F."/>
            <person name="Magnuson J."/>
            <person name="Mondo S."/>
            <person name="Nolan M."/>
            <person name="Ohm R."/>
            <person name="Pangilinan J."/>
            <person name="Park H.-J."/>
            <person name="Ramirez L."/>
            <person name="Alfaro M."/>
            <person name="Sun H."/>
            <person name="Tritt A."/>
            <person name="Yoshinaga Y."/>
            <person name="Zwiers L.-H."/>
            <person name="Turgeon B."/>
            <person name="Goodwin S."/>
            <person name="Spatafora J."/>
            <person name="Crous P."/>
            <person name="Grigoriev I."/>
        </authorList>
    </citation>
    <scope>NUCLEOTIDE SEQUENCE</scope>
    <source>
        <strain evidence="5">CBS 175.79</strain>
    </source>
</reference>
<comment type="similarity">
    <text evidence="1">Belongs to the NmrA-type oxidoreductase family. Isoflavone reductase subfamily.</text>
</comment>
<feature type="domain" description="NmrA-like" evidence="4">
    <location>
        <begin position="3"/>
        <end position="243"/>
    </location>
</feature>
<keyword evidence="6" id="KW-1185">Reference proteome</keyword>
<keyword evidence="2" id="KW-0521">NADP</keyword>
<evidence type="ECO:0000313" key="5">
    <source>
        <dbReference type="EMBL" id="KAF2017078.1"/>
    </source>
</evidence>
<gene>
    <name evidence="5" type="ORF">BU24DRAFT_366626</name>
</gene>
<dbReference type="InterPro" id="IPR036291">
    <property type="entry name" value="NAD(P)-bd_dom_sf"/>
</dbReference>
<dbReference type="InterPro" id="IPR051609">
    <property type="entry name" value="NmrA/Isoflavone_reductase-like"/>
</dbReference>
<keyword evidence="3" id="KW-0560">Oxidoreductase</keyword>
<dbReference type="RefSeq" id="XP_033385417.1">
    <property type="nucleotide sequence ID" value="XM_033524314.1"/>
</dbReference>
<dbReference type="GeneID" id="54281711"/>
<evidence type="ECO:0000259" key="4">
    <source>
        <dbReference type="Pfam" id="PF05368"/>
    </source>
</evidence>
<organism evidence="5 6">
    <name type="scientific">Aaosphaeria arxii CBS 175.79</name>
    <dbReference type="NCBI Taxonomy" id="1450172"/>
    <lineage>
        <taxon>Eukaryota</taxon>
        <taxon>Fungi</taxon>
        <taxon>Dikarya</taxon>
        <taxon>Ascomycota</taxon>
        <taxon>Pezizomycotina</taxon>
        <taxon>Dothideomycetes</taxon>
        <taxon>Pleosporomycetidae</taxon>
        <taxon>Pleosporales</taxon>
        <taxon>Pleosporales incertae sedis</taxon>
        <taxon>Aaosphaeria</taxon>
    </lineage>
</organism>
<dbReference type="InterPro" id="IPR008030">
    <property type="entry name" value="NmrA-like"/>
</dbReference>
<proteinExistence type="inferred from homology"/>
<name>A0A6A5XUT9_9PLEO</name>
<dbReference type="PANTHER" id="PTHR47706">
    <property type="entry name" value="NMRA-LIKE FAMILY PROTEIN"/>
    <property type="match status" value="1"/>
</dbReference>
<dbReference type="Pfam" id="PF05368">
    <property type="entry name" value="NmrA"/>
    <property type="match status" value="1"/>
</dbReference>